<organism evidence="1 2">
    <name type="scientific">Treponema pallidum subsp. pallidum (strain SS14)</name>
    <dbReference type="NCBI Taxonomy" id="455434"/>
    <lineage>
        <taxon>Bacteria</taxon>
        <taxon>Pseudomonadati</taxon>
        <taxon>Spirochaetota</taxon>
        <taxon>Spirochaetia</taxon>
        <taxon>Spirochaetales</taxon>
        <taxon>Treponemataceae</taxon>
        <taxon>Treponema</taxon>
    </lineage>
</organism>
<dbReference type="EMBL" id="CP000805">
    <property type="protein sequence ID" value="ACD71320.1"/>
    <property type="molecule type" value="Genomic_DNA"/>
</dbReference>
<dbReference type="RefSeq" id="WP_010882347.1">
    <property type="nucleotide sequence ID" value="NC_010741.1"/>
</dbReference>
<reference evidence="1 2" key="1">
    <citation type="journal article" date="2008" name="BMC Microbiol.">
        <title>Complete genome sequence of Treponema pallidum ssp. pallidum strain SS14 determined with oligonucleotide arrays.</title>
        <authorList>
            <person name="Matejkova P."/>
            <person name="Strouhal M."/>
            <person name="Smajs D."/>
            <person name="Norris S.J."/>
            <person name="Palzkill T."/>
            <person name="Petrosino J.F."/>
            <person name="Sodergren E."/>
            <person name="Norton J.E."/>
            <person name="Singh J."/>
            <person name="Richmond T.A."/>
            <person name="Molla M.N."/>
            <person name="Albert T.J."/>
            <person name="Weinstock G.M."/>
        </authorList>
    </citation>
    <scope>NUCLEOTIDE SEQUENCE [LARGE SCALE GENOMIC DNA]</scope>
    <source>
        <strain evidence="1 2">SS14</strain>
    </source>
</reference>
<name>A0A0H3BLJ5_TREPS</name>
<gene>
    <name evidence="1" type="ordered locus">TPASS_0904</name>
</gene>
<dbReference type="GeneID" id="93876808"/>
<protein>
    <submittedName>
        <fullName evidence="1">Uncharacterized protein</fullName>
    </submittedName>
</protein>
<dbReference type="Proteomes" id="UP000001202">
    <property type="component" value="Chromosome"/>
</dbReference>
<evidence type="ECO:0000313" key="2">
    <source>
        <dbReference type="Proteomes" id="UP000001202"/>
    </source>
</evidence>
<accession>A0A0H3BLJ5</accession>
<dbReference type="AlphaFoldDB" id="A0A0H3BLJ5"/>
<sequence length="83" mass="9659">MNKNTQDKGTPAALQVFLLPQYNRYSAEMTRHVPLLCNLFSMSRYVLRHLTAQIILERMSAACVCLRRRRQSEFTDPTEKIGE</sequence>
<proteinExistence type="predicted"/>
<evidence type="ECO:0000313" key="1">
    <source>
        <dbReference type="EMBL" id="ACD71320.1"/>
    </source>
</evidence>
<dbReference type="KEGG" id="tpp:TPASS_0904"/>